<evidence type="ECO:0000313" key="2">
    <source>
        <dbReference type="EMBL" id="CAK9191167.1"/>
    </source>
</evidence>
<reference evidence="2 3" key="1">
    <citation type="submission" date="2024-02" db="EMBL/GenBank/DDBJ databases">
        <authorList>
            <consortium name="ELIXIR-Norway"/>
            <consortium name="Elixir Norway"/>
        </authorList>
    </citation>
    <scope>NUCLEOTIDE SEQUENCE [LARGE SCALE GENOMIC DNA]</scope>
</reference>
<feature type="coiled-coil region" evidence="1">
    <location>
        <begin position="601"/>
        <end position="653"/>
    </location>
</feature>
<sequence>MEAQQKNLTRKEAGDISIAEYAKARSQANQLQVQVANLSQQLRHAKETTNQLNLTDAINSQEVKSLQEEVAREREIGHKMAVKLASYRRKERERELQIPQLLVTSPTQDSDQVKDRDEVLTILTHTHAHDWDGHCDDNCGNLPADIGKKELKESHEILGRKVHALQKKLLQCRQELKESAETQLHNERIIQQLKDAAARKRCLADKKRKAAGVKEHGPSADCVKIKELLESLDQVEGDNTRLQSSIMVDQQTTIKRLEKEVMKLKQMCWELGKDSADCDLHGFSLPEMDTAITAHESATIQLKFERDQALWKLGQLEQRFNILFGAQLQDHSHKKHTCDYFIPDATPPHAFAGRKLLVAEPNALCLMRDSVNKGLKTGTVSREKELEGLVESLLRVVEKQRVEIEHLKQACHNTIQHMEQNRSLRSKVEELQCQLGKEKCCQPSHSPHEIIADLKKDLERTTQANIGLIHALKETEESYIFLQRKLHEATKEKPTLFSPLKACSSNEHNEVKSGKLPSEMELQAQEIARLQNELAAKLHTISDLKTQLEIQENELSFVHGQLTIKEAADSAQARGLEQLFVANKDTQNKQHFSDATGHSPDDKLRLDLAFVQAENDRLKAELEAYDPAYFEDLEDLKSEYQQLSTVCTQYEELLQSQATRLGIPFKSLRDQ</sequence>
<evidence type="ECO:0008006" key="4">
    <source>
        <dbReference type="Google" id="ProtNLM"/>
    </source>
</evidence>
<keyword evidence="1" id="KW-0175">Coiled coil</keyword>
<organism evidence="2 3">
    <name type="scientific">Sphagnum troendelagicum</name>
    <dbReference type="NCBI Taxonomy" id="128251"/>
    <lineage>
        <taxon>Eukaryota</taxon>
        <taxon>Viridiplantae</taxon>
        <taxon>Streptophyta</taxon>
        <taxon>Embryophyta</taxon>
        <taxon>Bryophyta</taxon>
        <taxon>Sphagnophytina</taxon>
        <taxon>Sphagnopsida</taxon>
        <taxon>Sphagnales</taxon>
        <taxon>Sphagnaceae</taxon>
        <taxon>Sphagnum</taxon>
    </lineage>
</organism>
<evidence type="ECO:0000256" key="1">
    <source>
        <dbReference type="SAM" id="Coils"/>
    </source>
</evidence>
<name>A0ABP0TAP5_9BRYO</name>
<protein>
    <recommendedName>
        <fullName evidence="4">Centrosomal protein of 162 kDa</fullName>
    </recommendedName>
</protein>
<evidence type="ECO:0000313" key="3">
    <source>
        <dbReference type="Proteomes" id="UP001497512"/>
    </source>
</evidence>
<accession>A0ABP0TAP5</accession>
<dbReference type="EMBL" id="OZ019893">
    <property type="protein sequence ID" value="CAK9191167.1"/>
    <property type="molecule type" value="Genomic_DNA"/>
</dbReference>
<feature type="coiled-coil region" evidence="1">
    <location>
        <begin position="21"/>
        <end position="55"/>
    </location>
</feature>
<dbReference type="Proteomes" id="UP001497512">
    <property type="component" value="Chromosome 1"/>
</dbReference>
<feature type="coiled-coil region" evidence="1">
    <location>
        <begin position="148"/>
        <end position="182"/>
    </location>
</feature>
<proteinExistence type="predicted"/>
<feature type="coiled-coil region" evidence="1">
    <location>
        <begin position="225"/>
        <end position="274"/>
    </location>
</feature>
<feature type="coiled-coil region" evidence="1">
    <location>
        <begin position="520"/>
        <end position="554"/>
    </location>
</feature>
<keyword evidence="3" id="KW-1185">Reference proteome</keyword>
<gene>
    <name evidence="2" type="ORF">CSSPTR1EN2_LOCUS1255</name>
</gene>